<dbReference type="EMBL" id="QGLC01000011">
    <property type="protein sequence ID" value="RAL69116.1"/>
    <property type="molecule type" value="Genomic_DNA"/>
</dbReference>
<dbReference type="EMBL" id="QGLD01000011">
    <property type="protein sequence ID" value="RAL70252.1"/>
    <property type="molecule type" value="Genomic_DNA"/>
</dbReference>
<gene>
    <name evidence="3" type="ORF">C1G86_1127</name>
    <name evidence="2" type="ORF">C1G87_1091</name>
    <name evidence="1" type="ORF">Dm11a5_1064</name>
</gene>
<dbReference type="AlphaFoldDB" id="A0A142VAN0"/>
<proteinExistence type="predicted"/>
<evidence type="ECO:0000313" key="5">
    <source>
        <dbReference type="Proteomes" id="UP000248786"/>
    </source>
</evidence>
<evidence type="ECO:0000313" key="3">
    <source>
        <dbReference type="EMBL" id="RAL70252.1"/>
    </source>
</evidence>
<name>A0A142VAN0_9CHLR</name>
<evidence type="ECO:0000313" key="1">
    <source>
        <dbReference type="EMBL" id="AMU86890.1"/>
    </source>
</evidence>
<reference evidence="5 6" key="2">
    <citation type="submission" date="2018-05" db="EMBL/GenBank/DDBJ databases">
        <title>Draft genome sequences of Dehalococcoides mccartyi strains RC and KS.</title>
        <authorList>
            <person name="Higgins S.A."/>
            <person name="Padilla-Crespo E."/>
            <person name="Loeffler F.E."/>
        </authorList>
    </citation>
    <scope>NUCLEOTIDE SEQUENCE [LARGE SCALE GENOMIC DNA]</scope>
    <source>
        <strain evidence="3 5">KS</strain>
        <strain evidence="2 6">RC</strain>
    </source>
</reference>
<sequence>MHLLPAYIQIRSNCRLLHYFTAGQKSAAYLASHAILVYDSLAGTPSSTCQIFKR</sequence>
<dbReference type="Proteomes" id="UP000248786">
    <property type="component" value="Unassembled WGS sequence"/>
</dbReference>
<protein>
    <submittedName>
        <fullName evidence="1">Uncharacterized protein</fullName>
    </submittedName>
</protein>
<organism evidence="1 4">
    <name type="scientific">Dehalococcoides mccartyi</name>
    <dbReference type="NCBI Taxonomy" id="61435"/>
    <lineage>
        <taxon>Bacteria</taxon>
        <taxon>Bacillati</taxon>
        <taxon>Chloroflexota</taxon>
        <taxon>Dehalococcoidia</taxon>
        <taxon>Dehalococcoidales</taxon>
        <taxon>Dehalococcoidaceae</taxon>
        <taxon>Dehalococcoides</taxon>
    </lineage>
</organism>
<evidence type="ECO:0000313" key="6">
    <source>
        <dbReference type="Proteomes" id="UP000249146"/>
    </source>
</evidence>
<dbReference type="Proteomes" id="UP000076394">
    <property type="component" value="Chromosome"/>
</dbReference>
<evidence type="ECO:0000313" key="4">
    <source>
        <dbReference type="Proteomes" id="UP000076394"/>
    </source>
</evidence>
<dbReference type="EMBL" id="CP011127">
    <property type="protein sequence ID" value="AMU86890.1"/>
    <property type="molecule type" value="Genomic_DNA"/>
</dbReference>
<evidence type="ECO:0000313" key="2">
    <source>
        <dbReference type="EMBL" id="RAL69116.1"/>
    </source>
</evidence>
<reference evidence="1 4" key="1">
    <citation type="submission" date="2015-03" db="EMBL/GenBank/DDBJ databases">
        <title>Genomic characterization of Dehalococcoides mccartyi strain 11a5, an unusal plasmid-containing chloroethene dechlorinator.</title>
        <authorList>
            <person name="Zhao S."/>
            <person name="Ding C."/>
            <person name="He J."/>
        </authorList>
    </citation>
    <scope>NUCLEOTIDE SEQUENCE [LARGE SCALE GENOMIC DNA]</scope>
    <source>
        <strain evidence="1 4">11a5</strain>
    </source>
</reference>
<dbReference type="Proteomes" id="UP000249146">
    <property type="component" value="Unassembled WGS sequence"/>
</dbReference>
<dbReference type="PATRIC" id="fig|61435.8.peg.1060"/>
<accession>A0A142VAN0</accession>